<organism evidence="2 3">
    <name type="scientific">Arthrobacter russicus</name>
    <dbReference type="NCBI Taxonomy" id="172040"/>
    <lineage>
        <taxon>Bacteria</taxon>
        <taxon>Bacillati</taxon>
        <taxon>Actinomycetota</taxon>
        <taxon>Actinomycetes</taxon>
        <taxon>Micrococcales</taxon>
        <taxon>Micrococcaceae</taxon>
        <taxon>Arthrobacter</taxon>
    </lineage>
</organism>
<keyword evidence="3" id="KW-1185">Reference proteome</keyword>
<proteinExistence type="predicted"/>
<reference evidence="2 3" key="1">
    <citation type="submission" date="2023-07" db="EMBL/GenBank/DDBJ databases">
        <title>Sequencing the genomes of 1000 actinobacteria strains.</title>
        <authorList>
            <person name="Klenk H.-P."/>
        </authorList>
    </citation>
    <scope>NUCLEOTIDE SEQUENCE [LARGE SCALE GENOMIC DNA]</scope>
    <source>
        <strain evidence="2 3">DSM 14555</strain>
    </source>
</reference>
<dbReference type="Proteomes" id="UP001185069">
    <property type="component" value="Unassembled WGS sequence"/>
</dbReference>
<accession>A0ABU1JF67</accession>
<protein>
    <recommendedName>
        <fullName evidence="4">Lipoprotein</fullName>
    </recommendedName>
</protein>
<dbReference type="EMBL" id="JAVDQF010000001">
    <property type="protein sequence ID" value="MDR6271083.1"/>
    <property type="molecule type" value="Genomic_DNA"/>
</dbReference>
<name>A0ABU1JF67_9MICC</name>
<evidence type="ECO:0000256" key="1">
    <source>
        <dbReference type="SAM" id="MobiDB-lite"/>
    </source>
</evidence>
<feature type="region of interest" description="Disordered" evidence="1">
    <location>
        <begin position="1"/>
        <end position="23"/>
    </location>
</feature>
<evidence type="ECO:0000313" key="2">
    <source>
        <dbReference type="EMBL" id="MDR6271083.1"/>
    </source>
</evidence>
<evidence type="ECO:0008006" key="4">
    <source>
        <dbReference type="Google" id="ProtNLM"/>
    </source>
</evidence>
<feature type="compositionally biased region" description="Low complexity" evidence="1">
    <location>
        <begin position="44"/>
        <end position="77"/>
    </location>
</feature>
<gene>
    <name evidence="2" type="ORF">JOE69_003321</name>
</gene>
<dbReference type="RefSeq" id="WP_309800658.1">
    <property type="nucleotide sequence ID" value="NZ_BAAAHY010000006.1"/>
</dbReference>
<evidence type="ECO:0000313" key="3">
    <source>
        <dbReference type="Proteomes" id="UP001185069"/>
    </source>
</evidence>
<sequence>MTERPAASPAAPAKTRTPQTSTTKTLSIAAGALLCIAALGACSTAEPQPQPSTSTTSADSPSSPATPSESTPGTASAQATSTVGNLVGGFPSTLLPLFTGAQVKQSAFDKSKDPAAASLVATTTASNDDIVAFYTKAFTDQGFSLLAGDASGGLLSKDFVRSDGKETISLSITSENGLNTFTLGANVAQAALK</sequence>
<feature type="region of interest" description="Disordered" evidence="1">
    <location>
        <begin position="44"/>
        <end position="80"/>
    </location>
</feature>
<comment type="caution">
    <text evidence="2">The sequence shown here is derived from an EMBL/GenBank/DDBJ whole genome shotgun (WGS) entry which is preliminary data.</text>
</comment>